<proteinExistence type="predicted"/>
<feature type="non-terminal residue" evidence="2">
    <location>
        <position position="1"/>
    </location>
</feature>
<dbReference type="AlphaFoldDB" id="A0A8J2LTI6"/>
<comment type="caution">
    <text evidence="2">The sequence shown here is derived from an EMBL/GenBank/DDBJ whole genome shotgun (WGS) entry which is preliminary data.</text>
</comment>
<evidence type="ECO:0000256" key="1">
    <source>
        <dbReference type="SAM" id="SignalP"/>
    </source>
</evidence>
<keyword evidence="3" id="KW-1185">Reference proteome</keyword>
<evidence type="ECO:0000313" key="3">
    <source>
        <dbReference type="Proteomes" id="UP000708208"/>
    </source>
</evidence>
<organism evidence="2 3">
    <name type="scientific">Allacma fusca</name>
    <dbReference type="NCBI Taxonomy" id="39272"/>
    <lineage>
        <taxon>Eukaryota</taxon>
        <taxon>Metazoa</taxon>
        <taxon>Ecdysozoa</taxon>
        <taxon>Arthropoda</taxon>
        <taxon>Hexapoda</taxon>
        <taxon>Collembola</taxon>
        <taxon>Symphypleona</taxon>
        <taxon>Sminthuridae</taxon>
        <taxon>Allacma</taxon>
    </lineage>
</organism>
<name>A0A8J2LTI6_9HEXA</name>
<dbReference type="EMBL" id="CAJVCH010571623">
    <property type="protein sequence ID" value="CAG7838000.1"/>
    <property type="molecule type" value="Genomic_DNA"/>
</dbReference>
<protein>
    <submittedName>
        <fullName evidence="2">Uncharacterized protein</fullName>
    </submittedName>
</protein>
<evidence type="ECO:0000313" key="2">
    <source>
        <dbReference type="EMBL" id="CAG7838000.1"/>
    </source>
</evidence>
<sequence length="69" mass="7912">MVLRTFLIIPATLVFLNLATNVEPARRRLVCENQTINFTMFNPEEAEKSCESVIHNTCKVVCLLKFLDL</sequence>
<keyword evidence="1" id="KW-0732">Signal</keyword>
<feature type="signal peptide" evidence="1">
    <location>
        <begin position="1"/>
        <end position="19"/>
    </location>
</feature>
<dbReference type="Proteomes" id="UP000708208">
    <property type="component" value="Unassembled WGS sequence"/>
</dbReference>
<reference evidence="2" key="1">
    <citation type="submission" date="2021-06" db="EMBL/GenBank/DDBJ databases">
        <authorList>
            <person name="Hodson N. C."/>
            <person name="Mongue J. A."/>
            <person name="Jaron S. K."/>
        </authorList>
    </citation>
    <scope>NUCLEOTIDE SEQUENCE</scope>
</reference>
<accession>A0A8J2LTI6</accession>
<gene>
    <name evidence="2" type="ORF">AFUS01_LOCUS47023</name>
</gene>
<feature type="chain" id="PRO_5035184107" evidence="1">
    <location>
        <begin position="20"/>
        <end position="69"/>
    </location>
</feature>